<proteinExistence type="predicted"/>
<dbReference type="AlphaFoldDB" id="A0A1Z5RQ81"/>
<reference evidence="1 2" key="1">
    <citation type="journal article" date="2009" name="Nature">
        <title>The Sorghum bicolor genome and the diversification of grasses.</title>
        <authorList>
            <person name="Paterson A.H."/>
            <person name="Bowers J.E."/>
            <person name="Bruggmann R."/>
            <person name="Dubchak I."/>
            <person name="Grimwood J."/>
            <person name="Gundlach H."/>
            <person name="Haberer G."/>
            <person name="Hellsten U."/>
            <person name="Mitros T."/>
            <person name="Poliakov A."/>
            <person name="Schmutz J."/>
            <person name="Spannagl M."/>
            <person name="Tang H."/>
            <person name="Wang X."/>
            <person name="Wicker T."/>
            <person name="Bharti A.K."/>
            <person name="Chapman J."/>
            <person name="Feltus F.A."/>
            <person name="Gowik U."/>
            <person name="Grigoriev I.V."/>
            <person name="Lyons E."/>
            <person name="Maher C.A."/>
            <person name="Martis M."/>
            <person name="Narechania A."/>
            <person name="Otillar R.P."/>
            <person name="Penning B.W."/>
            <person name="Salamov A.A."/>
            <person name="Wang Y."/>
            <person name="Zhang L."/>
            <person name="Carpita N.C."/>
            <person name="Freeling M."/>
            <person name="Gingle A.R."/>
            <person name="Hash C.T."/>
            <person name="Keller B."/>
            <person name="Klein P."/>
            <person name="Kresovich S."/>
            <person name="McCann M.C."/>
            <person name="Ming R."/>
            <person name="Peterson D.G."/>
            <person name="Mehboob-ur-Rahman"/>
            <person name="Ware D."/>
            <person name="Westhoff P."/>
            <person name="Mayer K.F."/>
            <person name="Messing J."/>
            <person name="Rokhsar D.S."/>
        </authorList>
    </citation>
    <scope>NUCLEOTIDE SEQUENCE [LARGE SCALE GENOMIC DNA]</scope>
    <source>
        <strain evidence="2">cv. BTx623</strain>
    </source>
</reference>
<name>A0A1Z5RQ81_SORBI</name>
<accession>A0A1Z5RQ81</accession>
<keyword evidence="2" id="KW-1185">Reference proteome</keyword>
<sequence length="120" mass="14088">MGPAGRCIPGRNWPERRSHPDLHSFIRRWIDVLNFHRRSRETDCRWRHGRRTVHARTSRSTGAVRCWGTRVQSRRLASSWPCHTVGFAAAGRPLLRIEHMTETLGQWVLTPDRPKSRFLI</sequence>
<protein>
    <submittedName>
        <fullName evidence="1">Uncharacterized protein</fullName>
    </submittedName>
</protein>
<evidence type="ECO:0000313" key="2">
    <source>
        <dbReference type="Proteomes" id="UP000000768"/>
    </source>
</evidence>
<reference evidence="2" key="2">
    <citation type="journal article" date="2018" name="Plant J.">
        <title>The Sorghum bicolor reference genome: improved assembly, gene annotations, a transcriptome atlas, and signatures of genome organization.</title>
        <authorList>
            <person name="McCormick R.F."/>
            <person name="Truong S.K."/>
            <person name="Sreedasyam A."/>
            <person name="Jenkins J."/>
            <person name="Shu S."/>
            <person name="Sims D."/>
            <person name="Kennedy M."/>
            <person name="Amirebrahimi M."/>
            <person name="Weers B.D."/>
            <person name="McKinley B."/>
            <person name="Mattison A."/>
            <person name="Morishige D.T."/>
            <person name="Grimwood J."/>
            <person name="Schmutz J."/>
            <person name="Mullet J.E."/>
        </authorList>
    </citation>
    <scope>NUCLEOTIDE SEQUENCE [LARGE SCALE GENOMIC DNA]</scope>
    <source>
        <strain evidence="2">cv. BTx623</strain>
    </source>
</reference>
<organism evidence="1 2">
    <name type="scientific">Sorghum bicolor</name>
    <name type="common">Sorghum</name>
    <name type="synonym">Sorghum vulgare</name>
    <dbReference type="NCBI Taxonomy" id="4558"/>
    <lineage>
        <taxon>Eukaryota</taxon>
        <taxon>Viridiplantae</taxon>
        <taxon>Streptophyta</taxon>
        <taxon>Embryophyta</taxon>
        <taxon>Tracheophyta</taxon>
        <taxon>Spermatophyta</taxon>
        <taxon>Magnoliopsida</taxon>
        <taxon>Liliopsida</taxon>
        <taxon>Poales</taxon>
        <taxon>Poaceae</taxon>
        <taxon>PACMAD clade</taxon>
        <taxon>Panicoideae</taxon>
        <taxon>Andropogonodae</taxon>
        <taxon>Andropogoneae</taxon>
        <taxon>Sorghinae</taxon>
        <taxon>Sorghum</taxon>
    </lineage>
</organism>
<dbReference type="EMBL" id="CM000763">
    <property type="protein sequence ID" value="OQU85894.1"/>
    <property type="molecule type" value="Genomic_DNA"/>
</dbReference>
<gene>
    <name evidence="1" type="ORF">SORBI_3004G333150</name>
</gene>
<evidence type="ECO:0000313" key="1">
    <source>
        <dbReference type="EMBL" id="OQU85894.1"/>
    </source>
</evidence>
<dbReference type="InParanoid" id="A0A1Z5RQ81"/>
<dbReference type="Gramene" id="OQU85894">
    <property type="protein sequence ID" value="OQU85894"/>
    <property type="gene ID" value="SORBI_3004G333150"/>
</dbReference>
<dbReference type="Proteomes" id="UP000000768">
    <property type="component" value="Chromosome 4"/>
</dbReference>